<feature type="region of interest" description="Disordered" evidence="4">
    <location>
        <begin position="269"/>
        <end position="292"/>
    </location>
</feature>
<feature type="compositionally biased region" description="Polar residues" evidence="4">
    <location>
        <begin position="279"/>
        <end position="288"/>
    </location>
</feature>
<keyword evidence="6" id="KW-1185">Reference proteome</keyword>
<reference evidence="7" key="1">
    <citation type="submission" date="2025-08" db="UniProtKB">
        <authorList>
            <consortium name="RefSeq"/>
        </authorList>
    </citation>
    <scope>IDENTIFICATION</scope>
</reference>
<dbReference type="InterPro" id="IPR036497">
    <property type="entry name" value="GLTP_sf"/>
</dbReference>
<dbReference type="RefSeq" id="XP_014669266.1">
    <property type="nucleotide sequence ID" value="XM_014813780.1"/>
</dbReference>
<evidence type="ECO:0000256" key="2">
    <source>
        <dbReference type="ARBA" id="ARBA00016588"/>
    </source>
</evidence>
<accession>A0ABM1EAP5</accession>
<dbReference type="InterPro" id="IPR014830">
    <property type="entry name" value="Glycolipid_transfer_prot_dom"/>
</dbReference>
<dbReference type="CDD" id="cd01247">
    <property type="entry name" value="PH_FAPP1_FAPP2"/>
    <property type="match status" value="1"/>
</dbReference>
<evidence type="ECO:0000256" key="3">
    <source>
        <dbReference type="ARBA" id="ARBA00022448"/>
    </source>
</evidence>
<name>A0ABM1EAP5_PRICU</name>
<dbReference type="SUPFAM" id="SSF50729">
    <property type="entry name" value="PH domain-like"/>
    <property type="match status" value="1"/>
</dbReference>
<gene>
    <name evidence="7" type="primary">LOC106810423</name>
</gene>
<protein>
    <recommendedName>
        <fullName evidence="2">Pleckstrin homology domain-containing family A member 8</fullName>
    </recommendedName>
</protein>
<evidence type="ECO:0000313" key="7">
    <source>
        <dbReference type="RefSeq" id="XP_014669266.1"/>
    </source>
</evidence>
<dbReference type="Pfam" id="PF00169">
    <property type="entry name" value="PH"/>
    <property type="match status" value="1"/>
</dbReference>
<dbReference type="Gene3D" id="2.30.29.30">
    <property type="entry name" value="Pleckstrin-homology domain (PH domain)/Phosphotyrosine-binding domain (PTB)"/>
    <property type="match status" value="1"/>
</dbReference>
<evidence type="ECO:0000313" key="6">
    <source>
        <dbReference type="Proteomes" id="UP000695022"/>
    </source>
</evidence>
<dbReference type="Proteomes" id="UP000695022">
    <property type="component" value="Unplaced"/>
</dbReference>
<dbReference type="GeneID" id="106810423"/>
<comment type="subcellular location">
    <subcellularLocation>
        <location evidence="1">Golgi apparatus</location>
        <location evidence="1">trans-Golgi network membrane</location>
    </subcellularLocation>
</comment>
<sequence length="508" mass="57500">MEGALWKWTNYIHGWQARWFVLDEGILAYYKSQDEVNQGCKGSIMMAACEIIVHPTDRKRLDLHVPHEQHFYLRAATAQERQQWLIGLGSAKACLTATVQKPELVGEGQSDTVKSKKSELRLYCDLLSQQVHSIKVACTECNPPDIEKLDDASSLLKATCDTFIRTLEECMKIANASYSYETPHTHITDVARAESPVKSSHIHLYKNNNMLPYTRKNSLDKSRHSPSAGTPSGSESSYNVFISEMVPRCRGRSQSGSLDHIVTVASSEVTRQNKDEKSSGLQEYNPQKESTESQEKILNFFSTQPVSFVHIELEAGGIPTQKFLDACQSIIAILDLLGSTAFAPVKMDVNWNIMKVHQKFLMSPQKYSSLQKIVLDETEQNVHNVANSATEALRWLNRGTEFIVRILQEFLQADTELYECVQQAYNDTLKQYHSWVVRGVFALALKAVPYRRDFIIKCERQPGDHLRPNYNSQLEKDIKSYVTALSAIVHLLSSFYTKHGLDKSEAVS</sequence>
<evidence type="ECO:0000256" key="4">
    <source>
        <dbReference type="SAM" id="MobiDB-lite"/>
    </source>
</evidence>
<feature type="domain" description="PH" evidence="5">
    <location>
        <begin position="1"/>
        <end position="93"/>
    </location>
</feature>
<dbReference type="PANTHER" id="PTHR10219">
    <property type="entry name" value="GLYCOLIPID TRANSFER PROTEIN-RELATED"/>
    <property type="match status" value="1"/>
</dbReference>
<dbReference type="PANTHER" id="PTHR10219:SF25">
    <property type="entry name" value="PLECKSTRIN HOMOLOGY DOMAIN-CONTAINING FAMILY A MEMBER 8"/>
    <property type="match status" value="1"/>
</dbReference>
<dbReference type="PROSITE" id="PS50003">
    <property type="entry name" value="PH_DOMAIN"/>
    <property type="match status" value="1"/>
</dbReference>
<evidence type="ECO:0000259" key="5">
    <source>
        <dbReference type="PROSITE" id="PS50003"/>
    </source>
</evidence>
<keyword evidence="3" id="KW-0813">Transport</keyword>
<feature type="compositionally biased region" description="Polar residues" evidence="4">
    <location>
        <begin position="225"/>
        <end position="236"/>
    </location>
</feature>
<dbReference type="SUPFAM" id="SSF110004">
    <property type="entry name" value="Glycolipid transfer protein, GLTP"/>
    <property type="match status" value="1"/>
</dbReference>
<dbReference type="Gene3D" id="1.10.3520.10">
    <property type="entry name" value="Glycolipid transfer protein"/>
    <property type="match status" value="1"/>
</dbReference>
<evidence type="ECO:0000256" key="1">
    <source>
        <dbReference type="ARBA" id="ARBA00004198"/>
    </source>
</evidence>
<dbReference type="InterPro" id="IPR001849">
    <property type="entry name" value="PH_domain"/>
</dbReference>
<dbReference type="Pfam" id="PF08718">
    <property type="entry name" value="GLTP"/>
    <property type="match status" value="1"/>
</dbReference>
<dbReference type="SMART" id="SM00233">
    <property type="entry name" value="PH"/>
    <property type="match status" value="1"/>
</dbReference>
<dbReference type="InterPro" id="IPR011993">
    <property type="entry name" value="PH-like_dom_sf"/>
</dbReference>
<proteinExistence type="predicted"/>
<feature type="region of interest" description="Disordered" evidence="4">
    <location>
        <begin position="213"/>
        <end position="236"/>
    </location>
</feature>
<organism evidence="6 7">
    <name type="scientific">Priapulus caudatus</name>
    <name type="common">Priapulid worm</name>
    <dbReference type="NCBI Taxonomy" id="37621"/>
    <lineage>
        <taxon>Eukaryota</taxon>
        <taxon>Metazoa</taxon>
        <taxon>Ecdysozoa</taxon>
        <taxon>Scalidophora</taxon>
        <taxon>Priapulida</taxon>
        <taxon>Priapulimorpha</taxon>
        <taxon>Priapulimorphida</taxon>
        <taxon>Priapulidae</taxon>
        <taxon>Priapulus</taxon>
    </lineage>
</organism>